<dbReference type="RefSeq" id="WP_016456054.1">
    <property type="nucleotide sequence ID" value="NZ_KE150269.1"/>
</dbReference>
<proteinExistence type="predicted"/>
<evidence type="ECO:0000313" key="2">
    <source>
        <dbReference type="Proteomes" id="UP000014417"/>
    </source>
</evidence>
<evidence type="ECO:0000313" key="1">
    <source>
        <dbReference type="EMBL" id="EPD32916.1"/>
    </source>
</evidence>
<accession>S2W196</accession>
<dbReference type="OrthoDB" id="5116273at2"/>
<comment type="caution">
    <text evidence="1">The sequence shown here is derived from an EMBL/GenBank/DDBJ whole genome shotgun (WGS) entry which is preliminary data.</text>
</comment>
<protein>
    <submittedName>
        <fullName evidence="1">Uncharacterized protein</fullName>
    </submittedName>
</protein>
<name>S2W196_9ACTN</name>
<dbReference type="STRING" id="883161.HMPREF9306_01224"/>
<reference evidence="1 2" key="1">
    <citation type="submission" date="2013-04" db="EMBL/GenBank/DDBJ databases">
        <title>The Genome Sequence of Propionimicrobium lymphophilum ACS-093-V-SCH5.</title>
        <authorList>
            <consortium name="The Broad Institute Genomics Platform"/>
            <person name="Earl A."/>
            <person name="Ward D."/>
            <person name="Feldgarden M."/>
            <person name="Gevers D."/>
            <person name="Saerens B."/>
            <person name="Vaneechoutte M."/>
            <person name="Walker B."/>
            <person name="Young S."/>
            <person name="Zeng Q."/>
            <person name="Gargeya S."/>
            <person name="Fitzgerald M."/>
            <person name="Haas B."/>
            <person name="Abouelleil A."/>
            <person name="Allen A.W."/>
            <person name="Alvarado L."/>
            <person name="Arachchi H.M."/>
            <person name="Berlin A.M."/>
            <person name="Chapman S.B."/>
            <person name="Gainer-Dewar J."/>
            <person name="Goldberg J."/>
            <person name="Griggs A."/>
            <person name="Gujja S."/>
            <person name="Hansen M."/>
            <person name="Howarth C."/>
            <person name="Imamovic A."/>
            <person name="Ireland A."/>
            <person name="Larimer J."/>
            <person name="McCowan C."/>
            <person name="Murphy C."/>
            <person name="Pearson M."/>
            <person name="Poon T.W."/>
            <person name="Priest M."/>
            <person name="Roberts A."/>
            <person name="Saif S."/>
            <person name="Shea T."/>
            <person name="Sisk P."/>
            <person name="Sykes S."/>
            <person name="Wortman J."/>
            <person name="Nusbaum C."/>
            <person name="Birren B."/>
        </authorList>
    </citation>
    <scope>NUCLEOTIDE SEQUENCE [LARGE SCALE GENOMIC DNA]</scope>
    <source>
        <strain evidence="1 2">ACS-093-V-SCH5</strain>
    </source>
</reference>
<dbReference type="Proteomes" id="UP000014417">
    <property type="component" value="Unassembled WGS sequence"/>
</dbReference>
<organism evidence="1 2">
    <name type="scientific">Propionimicrobium lymphophilum ACS-093-V-SCH5</name>
    <dbReference type="NCBI Taxonomy" id="883161"/>
    <lineage>
        <taxon>Bacteria</taxon>
        <taxon>Bacillati</taxon>
        <taxon>Actinomycetota</taxon>
        <taxon>Actinomycetes</taxon>
        <taxon>Propionibacteriales</taxon>
        <taxon>Propionibacteriaceae</taxon>
        <taxon>Propionimicrobium</taxon>
    </lineage>
</organism>
<dbReference type="HOGENOM" id="CLU_933391_0_0_11"/>
<keyword evidence="2" id="KW-1185">Reference proteome</keyword>
<dbReference type="EMBL" id="AGZR01000006">
    <property type="protein sequence ID" value="EPD32916.1"/>
    <property type="molecule type" value="Genomic_DNA"/>
</dbReference>
<gene>
    <name evidence="1" type="ORF">HMPREF9306_01224</name>
</gene>
<dbReference type="AlphaFoldDB" id="S2W196"/>
<sequence>MNEPQRVAWMTEPGMALFPASSLSVSMSRAGLAGEESGLGPEYWVYSPLLQIPVPVPDAVGQRWSGVSPEYLRLPLFWLPDDLAAPVVYHREDGSTFDESVNAWLLRVGLELMLSDLYNEETGSWFDVLANHGVDPNEEGFSERYRIWAGGNPDEGLDAISLDDHLVGDRDLVFDLADAIYDDATQVGAVVTASSLRADLSDLMAGEESLETVKQVLDVVAGLIGENLADHLPPNRNSEDFVWLLQQVSVGGPRATNINQVQALVDEVDSWLGEVEAAYSPAFGRLGEFFDELASPQA</sequence>